<dbReference type="InterPro" id="IPR000868">
    <property type="entry name" value="Isochorismatase-like_dom"/>
</dbReference>
<evidence type="ECO:0000313" key="4">
    <source>
        <dbReference type="Proteomes" id="UP000319210"/>
    </source>
</evidence>
<dbReference type="Proteomes" id="UP000319210">
    <property type="component" value="Unassembled WGS sequence"/>
</dbReference>
<dbReference type="EMBL" id="BJMM01000008">
    <property type="protein sequence ID" value="GEB49705.1"/>
    <property type="molecule type" value="Genomic_DNA"/>
</dbReference>
<feature type="domain" description="Isochorismatase-like" evidence="2">
    <location>
        <begin position="5"/>
        <end position="189"/>
    </location>
</feature>
<dbReference type="Pfam" id="PF00857">
    <property type="entry name" value="Isochorismatase"/>
    <property type="match status" value="1"/>
</dbReference>
<name>A0A4Y3QWG0_STRCI</name>
<keyword evidence="1" id="KW-0378">Hydrolase</keyword>
<dbReference type="CDD" id="cd00431">
    <property type="entry name" value="cysteine_hydrolases"/>
    <property type="match status" value="1"/>
</dbReference>
<organism evidence="3 4">
    <name type="scientific">Streptomyces cacaoi</name>
    <dbReference type="NCBI Taxonomy" id="1898"/>
    <lineage>
        <taxon>Bacteria</taxon>
        <taxon>Bacillati</taxon>
        <taxon>Actinomycetota</taxon>
        <taxon>Actinomycetes</taxon>
        <taxon>Kitasatosporales</taxon>
        <taxon>Streptomycetaceae</taxon>
        <taxon>Streptomyces</taxon>
    </lineage>
</organism>
<dbReference type="AlphaFoldDB" id="A0A4Y3QWG0"/>
<dbReference type="RefSeq" id="WP_199812900.1">
    <property type="nucleotide sequence ID" value="NZ_BJMM01000008.1"/>
</dbReference>
<dbReference type="SUPFAM" id="SSF52499">
    <property type="entry name" value="Isochorismatase-like hydrolases"/>
    <property type="match status" value="1"/>
</dbReference>
<gene>
    <name evidence="3" type="ORF">SCA03_22560</name>
</gene>
<sequence>MGRPAVILMDLINDVVHPDGSYAKEGYAEQVAARGVLERAAAAAGLARERNIPLVHVTVGFSAGYPEWPAHSPVFAPCRDEKRLQLGTWGTEQHETVRPHPGEVLIAKHRLSPFHGTALDVLLRAQGVDRLLLCGVSTDLVVLSAAREAHDRDYRVEVLEDAVAAADPALHRAAVDLLARTATVTSVDQALSR</sequence>
<dbReference type="InterPro" id="IPR050272">
    <property type="entry name" value="Isochorismatase-like_hydrls"/>
</dbReference>
<reference evidence="3 4" key="1">
    <citation type="submission" date="2019-06" db="EMBL/GenBank/DDBJ databases">
        <title>Whole genome shotgun sequence of Streptomyces cacaoi subsp. cacaoi NBRC 12748.</title>
        <authorList>
            <person name="Hosoyama A."/>
            <person name="Uohara A."/>
            <person name="Ohji S."/>
            <person name="Ichikawa N."/>
        </authorList>
    </citation>
    <scope>NUCLEOTIDE SEQUENCE [LARGE SCALE GENOMIC DNA]</scope>
    <source>
        <strain evidence="3 4">NBRC 12748</strain>
    </source>
</reference>
<dbReference type="InterPro" id="IPR036380">
    <property type="entry name" value="Isochorismatase-like_sf"/>
</dbReference>
<keyword evidence="4" id="KW-1185">Reference proteome</keyword>
<comment type="caution">
    <text evidence="3">The sequence shown here is derived from an EMBL/GenBank/DDBJ whole genome shotgun (WGS) entry which is preliminary data.</text>
</comment>
<evidence type="ECO:0000256" key="1">
    <source>
        <dbReference type="ARBA" id="ARBA00022801"/>
    </source>
</evidence>
<dbReference type="Gene3D" id="3.40.50.850">
    <property type="entry name" value="Isochorismatase-like"/>
    <property type="match status" value="1"/>
</dbReference>
<accession>A0A4Y3QWG0</accession>
<proteinExistence type="predicted"/>
<dbReference type="PANTHER" id="PTHR43540:SF1">
    <property type="entry name" value="ISOCHORISMATASE HYDROLASE"/>
    <property type="match status" value="1"/>
</dbReference>
<dbReference type="PANTHER" id="PTHR43540">
    <property type="entry name" value="PEROXYUREIDOACRYLATE/UREIDOACRYLATE AMIDOHYDROLASE-RELATED"/>
    <property type="match status" value="1"/>
</dbReference>
<evidence type="ECO:0000259" key="2">
    <source>
        <dbReference type="Pfam" id="PF00857"/>
    </source>
</evidence>
<evidence type="ECO:0000313" key="3">
    <source>
        <dbReference type="EMBL" id="GEB49705.1"/>
    </source>
</evidence>
<dbReference type="GO" id="GO:0016787">
    <property type="term" value="F:hydrolase activity"/>
    <property type="evidence" value="ECO:0007669"/>
    <property type="project" value="UniProtKB-KW"/>
</dbReference>
<protein>
    <submittedName>
        <fullName evidence="3">Isochorismatase</fullName>
    </submittedName>
</protein>